<dbReference type="EMBL" id="CATOUU010000354">
    <property type="protein sequence ID" value="CAI9925996.1"/>
    <property type="molecule type" value="Genomic_DNA"/>
</dbReference>
<reference evidence="1" key="1">
    <citation type="submission" date="2023-06" db="EMBL/GenBank/DDBJ databases">
        <authorList>
            <person name="Kurt Z."/>
        </authorList>
    </citation>
    <scope>NUCLEOTIDE SEQUENCE</scope>
</reference>
<dbReference type="AlphaFoldDB" id="A0AA86NT14"/>
<proteinExistence type="predicted"/>
<dbReference type="EMBL" id="CAXDID020000506">
    <property type="protein sequence ID" value="CAL6098178.1"/>
    <property type="molecule type" value="Genomic_DNA"/>
</dbReference>
<evidence type="ECO:0000313" key="3">
    <source>
        <dbReference type="EMBL" id="CAI9933917.1"/>
    </source>
</evidence>
<gene>
    <name evidence="1" type="ORF">HINF_LOCUS13617</name>
    <name evidence="2" type="ORF">HINF_LOCUS13641</name>
    <name evidence="3" type="ORF">HINF_LOCUS21562</name>
    <name evidence="4" type="ORF">HINF_LOCUS41866</name>
    <name evidence="5" type="ORF">HINF_LOCUS69458</name>
    <name evidence="6" type="ORF">HINF_LOCUS69484</name>
</gene>
<evidence type="ECO:0000313" key="7">
    <source>
        <dbReference type="Proteomes" id="UP001642409"/>
    </source>
</evidence>
<evidence type="ECO:0000313" key="6">
    <source>
        <dbReference type="EMBL" id="CAL6098178.1"/>
    </source>
</evidence>
<comment type="caution">
    <text evidence="1">The sequence shown here is derived from an EMBL/GenBank/DDBJ whole genome shotgun (WGS) entry which is preliminary data.</text>
</comment>
<protein>
    <submittedName>
        <fullName evidence="4">Hypothetical_protein</fullName>
    </submittedName>
</protein>
<evidence type="ECO:0000313" key="1">
    <source>
        <dbReference type="EMBL" id="CAI9925972.1"/>
    </source>
</evidence>
<dbReference type="Proteomes" id="UP001642409">
    <property type="component" value="Unassembled WGS sequence"/>
</dbReference>
<dbReference type="EMBL" id="CAXDID020000169">
    <property type="protein sequence ID" value="CAL6046732.1"/>
    <property type="molecule type" value="Genomic_DNA"/>
</dbReference>
<name>A0AA86NT14_9EUKA</name>
<evidence type="ECO:0000313" key="5">
    <source>
        <dbReference type="EMBL" id="CAL6098126.1"/>
    </source>
</evidence>
<sequence>MVLQNAAMLASPQFINYLIFVTFTYHLASNSSPYAPFIHQLIYKQNHAVPIDEQLFMISISSVDYQKRLYFDSLVHSDIHRHLWSAEQLAAVFSFNILLCYFESCIQSSKFQSSVFLYFRVYTMHTGDLLLQSYNRVIPENIVTDIYTQLQKYKLDVYVQRQLSLCTQRLFLNHLAYSDTYLHLSADTRVPSQILSYGAQNQHFVCTSDTKLESKLKYTFSLLSFDELQ</sequence>
<dbReference type="EMBL" id="CAXDID020000506">
    <property type="protein sequence ID" value="CAL6098126.1"/>
    <property type="molecule type" value="Genomic_DNA"/>
</dbReference>
<organism evidence="1">
    <name type="scientific">Hexamita inflata</name>
    <dbReference type="NCBI Taxonomy" id="28002"/>
    <lineage>
        <taxon>Eukaryota</taxon>
        <taxon>Metamonada</taxon>
        <taxon>Diplomonadida</taxon>
        <taxon>Hexamitidae</taxon>
        <taxon>Hexamitinae</taxon>
        <taxon>Hexamita</taxon>
    </lineage>
</organism>
<evidence type="ECO:0000313" key="2">
    <source>
        <dbReference type="EMBL" id="CAI9925996.1"/>
    </source>
</evidence>
<accession>A0AA86NT14</accession>
<evidence type="ECO:0000313" key="4">
    <source>
        <dbReference type="EMBL" id="CAL6046732.1"/>
    </source>
</evidence>
<keyword evidence="7" id="KW-1185">Reference proteome</keyword>
<dbReference type="EMBL" id="CATOUU010000554">
    <property type="protein sequence ID" value="CAI9933917.1"/>
    <property type="molecule type" value="Genomic_DNA"/>
</dbReference>
<reference evidence="4 7" key="2">
    <citation type="submission" date="2024-07" db="EMBL/GenBank/DDBJ databases">
        <authorList>
            <person name="Akdeniz Z."/>
        </authorList>
    </citation>
    <scope>NUCLEOTIDE SEQUENCE [LARGE SCALE GENOMIC DNA]</scope>
</reference>
<dbReference type="EMBL" id="CATOUU010000354">
    <property type="protein sequence ID" value="CAI9925972.1"/>
    <property type="molecule type" value="Genomic_DNA"/>
</dbReference>